<keyword evidence="4" id="KW-0472">Membrane</keyword>
<evidence type="ECO:0000313" key="6">
    <source>
        <dbReference type="Proteomes" id="UP001152795"/>
    </source>
</evidence>
<dbReference type="InterPro" id="IPR036259">
    <property type="entry name" value="MFS_trans_sf"/>
</dbReference>
<reference evidence="5" key="1">
    <citation type="submission" date="2020-04" db="EMBL/GenBank/DDBJ databases">
        <authorList>
            <person name="Alioto T."/>
            <person name="Alioto T."/>
            <person name="Gomez Garrido J."/>
        </authorList>
    </citation>
    <scope>NUCLEOTIDE SEQUENCE</scope>
    <source>
        <strain evidence="5">A484AB</strain>
    </source>
</reference>
<dbReference type="AlphaFoldDB" id="A0A6S7H2F1"/>
<gene>
    <name evidence="5" type="ORF">PACLA_8A075975</name>
</gene>
<dbReference type="GO" id="GO:0016020">
    <property type="term" value="C:membrane"/>
    <property type="evidence" value="ECO:0007669"/>
    <property type="project" value="UniProtKB-SubCell"/>
</dbReference>
<dbReference type="GO" id="GO:0022857">
    <property type="term" value="F:transmembrane transporter activity"/>
    <property type="evidence" value="ECO:0007669"/>
    <property type="project" value="InterPro"/>
</dbReference>
<keyword evidence="3" id="KW-1133">Transmembrane helix</keyword>
<evidence type="ECO:0000256" key="2">
    <source>
        <dbReference type="ARBA" id="ARBA00022692"/>
    </source>
</evidence>
<dbReference type="PROSITE" id="PS00216">
    <property type="entry name" value="SUGAR_TRANSPORT_1"/>
    <property type="match status" value="1"/>
</dbReference>
<dbReference type="Pfam" id="PF00083">
    <property type="entry name" value="Sugar_tr"/>
    <property type="match status" value="1"/>
</dbReference>
<comment type="caution">
    <text evidence="5">The sequence shown here is derived from an EMBL/GenBank/DDBJ whole genome shotgun (WGS) entry which is preliminary data.</text>
</comment>
<keyword evidence="6" id="KW-1185">Reference proteome</keyword>
<evidence type="ECO:0000256" key="4">
    <source>
        <dbReference type="ARBA" id="ARBA00023136"/>
    </source>
</evidence>
<dbReference type="OrthoDB" id="5296287at2759"/>
<accession>A0A6S7H2F1</accession>
<name>A0A6S7H2F1_PARCT</name>
<dbReference type="Proteomes" id="UP001152795">
    <property type="component" value="Unassembled WGS sequence"/>
</dbReference>
<evidence type="ECO:0000313" key="5">
    <source>
        <dbReference type="EMBL" id="CAB3990800.1"/>
    </source>
</evidence>
<evidence type="ECO:0000256" key="1">
    <source>
        <dbReference type="ARBA" id="ARBA00004141"/>
    </source>
</evidence>
<keyword evidence="2" id="KW-0812">Transmembrane</keyword>
<dbReference type="SUPFAM" id="SSF103473">
    <property type="entry name" value="MFS general substrate transporter"/>
    <property type="match status" value="1"/>
</dbReference>
<dbReference type="InterPro" id="IPR005828">
    <property type="entry name" value="MFS_sugar_transport-like"/>
</dbReference>
<dbReference type="InterPro" id="IPR005829">
    <property type="entry name" value="Sugar_transporter_CS"/>
</dbReference>
<organism evidence="5 6">
    <name type="scientific">Paramuricea clavata</name>
    <name type="common">Red gorgonian</name>
    <name type="synonym">Violescent sea-whip</name>
    <dbReference type="NCBI Taxonomy" id="317549"/>
    <lineage>
        <taxon>Eukaryota</taxon>
        <taxon>Metazoa</taxon>
        <taxon>Cnidaria</taxon>
        <taxon>Anthozoa</taxon>
        <taxon>Octocorallia</taxon>
        <taxon>Malacalcyonacea</taxon>
        <taxon>Plexauridae</taxon>
        <taxon>Paramuricea</taxon>
    </lineage>
</organism>
<proteinExistence type="predicted"/>
<evidence type="ECO:0000256" key="3">
    <source>
        <dbReference type="ARBA" id="ARBA00022989"/>
    </source>
</evidence>
<protein>
    <submittedName>
        <fullName evidence="5">Organic cation transporter</fullName>
    </submittedName>
</protein>
<dbReference type="Gene3D" id="1.20.1250.20">
    <property type="entry name" value="MFS general substrate transporter like domains"/>
    <property type="match status" value="1"/>
</dbReference>
<dbReference type="EMBL" id="CACRXK020001728">
    <property type="protein sequence ID" value="CAB3990800.1"/>
    <property type="molecule type" value="Genomic_DNA"/>
</dbReference>
<comment type="subcellular location">
    <subcellularLocation>
        <location evidence="1">Membrane</location>
        <topology evidence="1">Multi-pass membrane protein</topology>
    </subcellularLocation>
</comment>
<dbReference type="PANTHER" id="PTHR24064">
    <property type="entry name" value="SOLUTE CARRIER FAMILY 22 MEMBER"/>
    <property type="match status" value="1"/>
</dbReference>
<sequence length="198" mass="22032">MVECEYISRWVVGFRFTPESIRWYLTHNKIGKAEESLRQIAKANKKDYLEGSLKIPTVPKKNLSCLALFSSWSVTINVLIQGFVWFVIGMGYFGASYGASDLGGSMYLNFVVISLVEFPANALAIDNLERYGRKKSTIVTMIIGGICCFIVSLIPSGTDRTDYLVGRVIGGTLGKGFFTFAFDTVFVWSGEIFPTVVR</sequence>